<reference evidence="3" key="1">
    <citation type="submission" date="2016-11" db="EMBL/GenBank/DDBJ databases">
        <authorList>
            <person name="Varghese N."/>
            <person name="Submissions S."/>
        </authorList>
    </citation>
    <scope>NUCLEOTIDE SEQUENCE [LARGE SCALE GENOMIC DNA]</scope>
    <source>
        <strain evidence="3">CGMCC 1.7063</strain>
    </source>
</reference>
<name>A0A1M5EA46_9GAMM</name>
<keyword evidence="1" id="KW-1133">Transmembrane helix</keyword>
<dbReference type="AlphaFoldDB" id="A0A1M5EA46"/>
<evidence type="ECO:0000313" key="3">
    <source>
        <dbReference type="Proteomes" id="UP000184170"/>
    </source>
</evidence>
<accession>A0A1M5EA46</accession>
<evidence type="ECO:0000313" key="2">
    <source>
        <dbReference type="EMBL" id="SHF76143.1"/>
    </source>
</evidence>
<feature type="transmembrane region" description="Helical" evidence="1">
    <location>
        <begin position="156"/>
        <end position="179"/>
    </location>
</feature>
<dbReference type="OrthoDB" id="4945139at2"/>
<dbReference type="STRING" id="494016.SAMN04487965_2636"/>
<evidence type="ECO:0000256" key="1">
    <source>
        <dbReference type="SAM" id="Phobius"/>
    </source>
</evidence>
<feature type="transmembrane region" description="Helical" evidence="1">
    <location>
        <begin position="126"/>
        <end position="149"/>
    </location>
</feature>
<keyword evidence="1" id="KW-0472">Membrane</keyword>
<dbReference type="EMBL" id="FQVA01000003">
    <property type="protein sequence ID" value="SHF76143.1"/>
    <property type="molecule type" value="Genomic_DNA"/>
</dbReference>
<feature type="transmembrane region" description="Helical" evidence="1">
    <location>
        <begin position="199"/>
        <end position="217"/>
    </location>
</feature>
<protein>
    <submittedName>
        <fullName evidence="2">Uncharacterized protein</fullName>
    </submittedName>
</protein>
<feature type="transmembrane region" description="Helical" evidence="1">
    <location>
        <begin position="57"/>
        <end position="79"/>
    </location>
</feature>
<proteinExistence type="predicted"/>
<gene>
    <name evidence="2" type="ORF">SAMN04487965_2636</name>
</gene>
<feature type="transmembrane region" description="Helical" evidence="1">
    <location>
        <begin position="86"/>
        <end position="106"/>
    </location>
</feature>
<keyword evidence="3" id="KW-1185">Reference proteome</keyword>
<keyword evidence="1" id="KW-0812">Transmembrane</keyword>
<organism evidence="2 3">
    <name type="scientific">Microbulbifer donghaiensis</name>
    <dbReference type="NCBI Taxonomy" id="494016"/>
    <lineage>
        <taxon>Bacteria</taxon>
        <taxon>Pseudomonadati</taxon>
        <taxon>Pseudomonadota</taxon>
        <taxon>Gammaproteobacteria</taxon>
        <taxon>Cellvibrionales</taxon>
        <taxon>Microbulbiferaceae</taxon>
        <taxon>Microbulbifer</taxon>
    </lineage>
</organism>
<sequence>MLKIALSPKKIFIFLLLVILFLTLGHAAGLYSRYALGHPSVYGLVPMFEFGGEGNFVAAYSASALLFASLLLAAISWAHRANGEKFTAWLMLSLIFLFLSIDEYAALHEHLVDPVREVVATTGYLYYAWVIPYSLALLVFVASYARFLLRLPRETALLFVVSGTVFVSGAVGFELLGGNEHYVNGLGGRLSALVFVEELLEMLGIALFNFALLRYIVRTFGEVVMTLSPDNKARQVSTSAAAFREEPAGS</sequence>
<dbReference type="Proteomes" id="UP000184170">
    <property type="component" value="Unassembled WGS sequence"/>
</dbReference>
<dbReference type="RefSeq" id="WP_073275870.1">
    <property type="nucleotide sequence ID" value="NZ_FQVA01000003.1"/>
</dbReference>